<dbReference type="AlphaFoldDB" id="A0A0D2KS52"/>
<sequence length="120" mass="13029">MSFLCLPTPRALTRWVVKPTVIGVIVVVGATTAWPIQPARGCYSGIRPDSRSSSGPVPELIAHSVVSVYTAATLPPTLHVRTLIFHEGSFHMSMRDQFSTSVSVSVRRAVPHPNRTLLTP</sequence>
<keyword evidence="2" id="KW-1185">Reference proteome</keyword>
<dbReference type="EMBL" id="KN817602">
    <property type="protein sequence ID" value="KJA17497.1"/>
    <property type="molecule type" value="Genomic_DNA"/>
</dbReference>
<gene>
    <name evidence="1" type="ORF">HYPSUDRAFT_218809</name>
</gene>
<protein>
    <submittedName>
        <fullName evidence="1">Uncharacterized protein</fullName>
    </submittedName>
</protein>
<evidence type="ECO:0000313" key="1">
    <source>
        <dbReference type="EMBL" id="KJA17497.1"/>
    </source>
</evidence>
<organism evidence="1 2">
    <name type="scientific">Hypholoma sublateritium (strain FD-334 SS-4)</name>
    <dbReference type="NCBI Taxonomy" id="945553"/>
    <lineage>
        <taxon>Eukaryota</taxon>
        <taxon>Fungi</taxon>
        <taxon>Dikarya</taxon>
        <taxon>Basidiomycota</taxon>
        <taxon>Agaricomycotina</taxon>
        <taxon>Agaricomycetes</taxon>
        <taxon>Agaricomycetidae</taxon>
        <taxon>Agaricales</taxon>
        <taxon>Agaricineae</taxon>
        <taxon>Strophariaceae</taxon>
        <taxon>Hypholoma</taxon>
    </lineage>
</organism>
<accession>A0A0D2KS52</accession>
<evidence type="ECO:0000313" key="2">
    <source>
        <dbReference type="Proteomes" id="UP000054270"/>
    </source>
</evidence>
<reference evidence="2" key="1">
    <citation type="submission" date="2014-04" db="EMBL/GenBank/DDBJ databases">
        <title>Evolutionary Origins and Diversification of the Mycorrhizal Mutualists.</title>
        <authorList>
            <consortium name="DOE Joint Genome Institute"/>
            <consortium name="Mycorrhizal Genomics Consortium"/>
            <person name="Kohler A."/>
            <person name="Kuo A."/>
            <person name="Nagy L.G."/>
            <person name="Floudas D."/>
            <person name="Copeland A."/>
            <person name="Barry K.W."/>
            <person name="Cichocki N."/>
            <person name="Veneault-Fourrey C."/>
            <person name="LaButti K."/>
            <person name="Lindquist E.A."/>
            <person name="Lipzen A."/>
            <person name="Lundell T."/>
            <person name="Morin E."/>
            <person name="Murat C."/>
            <person name="Riley R."/>
            <person name="Ohm R."/>
            <person name="Sun H."/>
            <person name="Tunlid A."/>
            <person name="Henrissat B."/>
            <person name="Grigoriev I.V."/>
            <person name="Hibbett D.S."/>
            <person name="Martin F."/>
        </authorList>
    </citation>
    <scope>NUCLEOTIDE SEQUENCE [LARGE SCALE GENOMIC DNA]</scope>
    <source>
        <strain evidence="2">FD-334 SS-4</strain>
    </source>
</reference>
<proteinExistence type="predicted"/>
<name>A0A0D2KS52_HYPSF</name>
<dbReference type="Proteomes" id="UP000054270">
    <property type="component" value="Unassembled WGS sequence"/>
</dbReference>